<accession>K0REY4</accession>
<evidence type="ECO:0000313" key="2">
    <source>
        <dbReference type="Proteomes" id="UP000266841"/>
    </source>
</evidence>
<comment type="caution">
    <text evidence="1">The sequence shown here is derived from an EMBL/GenBank/DDBJ whole genome shotgun (WGS) entry which is preliminary data.</text>
</comment>
<reference evidence="1 2" key="1">
    <citation type="journal article" date="2012" name="Genome Biol.">
        <title>Genome and low-iron response of an oceanic diatom adapted to chronic iron limitation.</title>
        <authorList>
            <person name="Lommer M."/>
            <person name="Specht M."/>
            <person name="Roy A.S."/>
            <person name="Kraemer L."/>
            <person name="Andreson R."/>
            <person name="Gutowska M.A."/>
            <person name="Wolf J."/>
            <person name="Bergner S.V."/>
            <person name="Schilhabel M.B."/>
            <person name="Klostermeier U.C."/>
            <person name="Beiko R.G."/>
            <person name="Rosenstiel P."/>
            <person name="Hippler M."/>
            <person name="Laroche J."/>
        </authorList>
    </citation>
    <scope>NUCLEOTIDE SEQUENCE [LARGE SCALE GENOMIC DNA]</scope>
    <source>
        <strain evidence="1 2">CCMP1005</strain>
    </source>
</reference>
<name>K0REY4_THAOC</name>
<proteinExistence type="predicted"/>
<feature type="non-terminal residue" evidence="1">
    <location>
        <position position="1"/>
    </location>
</feature>
<dbReference type="EMBL" id="AGNL01040193">
    <property type="protein sequence ID" value="EJK52243.1"/>
    <property type="molecule type" value="Genomic_DNA"/>
</dbReference>
<dbReference type="Proteomes" id="UP000266841">
    <property type="component" value="Unassembled WGS sequence"/>
</dbReference>
<protein>
    <submittedName>
        <fullName evidence="1">Uncharacterized protein</fullName>
    </submittedName>
</protein>
<sequence>LFAWNPLLQARNNGDIIKHGQAVICYAATHVQALLAITSMNVPLLTRDRILKHVLADQITFIPNLEEESAPEKRVRANGGVCCRFTPNPGRLYPNREKDNLDLNNQKARSDLSEEGVLLRMKAERLKGKLSI</sequence>
<evidence type="ECO:0000313" key="1">
    <source>
        <dbReference type="EMBL" id="EJK52243.1"/>
    </source>
</evidence>
<gene>
    <name evidence="1" type="ORF">THAOC_28508</name>
</gene>
<dbReference type="AlphaFoldDB" id="K0REY4"/>
<keyword evidence="2" id="KW-1185">Reference proteome</keyword>
<organism evidence="1 2">
    <name type="scientific">Thalassiosira oceanica</name>
    <name type="common">Marine diatom</name>
    <dbReference type="NCBI Taxonomy" id="159749"/>
    <lineage>
        <taxon>Eukaryota</taxon>
        <taxon>Sar</taxon>
        <taxon>Stramenopiles</taxon>
        <taxon>Ochrophyta</taxon>
        <taxon>Bacillariophyta</taxon>
        <taxon>Coscinodiscophyceae</taxon>
        <taxon>Thalassiosirophycidae</taxon>
        <taxon>Thalassiosirales</taxon>
        <taxon>Thalassiosiraceae</taxon>
        <taxon>Thalassiosira</taxon>
    </lineage>
</organism>